<protein>
    <submittedName>
        <fullName evidence="1">Uncharacterized protein</fullName>
    </submittedName>
</protein>
<dbReference type="InterPro" id="IPR029060">
    <property type="entry name" value="PIN-like_dom_sf"/>
</dbReference>
<reference evidence="1 2" key="1">
    <citation type="submission" date="2018-06" db="EMBL/GenBank/DDBJ databases">
        <authorList>
            <consortium name="Pathogen Informatics"/>
            <person name="Doyle S."/>
        </authorList>
    </citation>
    <scope>NUCLEOTIDE SEQUENCE [LARGE SCALE GENOMIC DNA]</scope>
    <source>
        <strain evidence="1 2">NCTC11388</strain>
    </source>
</reference>
<dbReference type="RefSeq" id="WP_115169031.1">
    <property type="nucleotide sequence ID" value="NZ_UGYW01000002.1"/>
</dbReference>
<proteinExistence type="predicted"/>
<dbReference type="AlphaFoldDB" id="A0A380BI60"/>
<dbReference type="SUPFAM" id="SSF88723">
    <property type="entry name" value="PIN domain-like"/>
    <property type="match status" value="1"/>
</dbReference>
<sequence>MKHRLYIDTSVFGGYYDIEFAEFTIPIFERFQKGEFIMLFSNVTQDELENAPSNVRKLVQSLKVEHTEFLEINEEAVDLATAYLREKVVGKTSYADCLHIALATICKADYLISWNFKHIVNVDRIRGYNAVNIKNGYKQLEIRSPRDFIKYEDD</sequence>
<evidence type="ECO:0000313" key="1">
    <source>
        <dbReference type="EMBL" id="SUJ00984.1"/>
    </source>
</evidence>
<organism evidence="1 2">
    <name type="scientific">Sphingobacterium spiritivorum</name>
    <name type="common">Flavobacterium spiritivorum</name>
    <dbReference type="NCBI Taxonomy" id="258"/>
    <lineage>
        <taxon>Bacteria</taxon>
        <taxon>Pseudomonadati</taxon>
        <taxon>Bacteroidota</taxon>
        <taxon>Sphingobacteriia</taxon>
        <taxon>Sphingobacteriales</taxon>
        <taxon>Sphingobacteriaceae</taxon>
        <taxon>Sphingobacterium</taxon>
    </lineage>
</organism>
<gene>
    <name evidence="1" type="ORF">NCTC11388_00584</name>
</gene>
<dbReference type="Proteomes" id="UP000254893">
    <property type="component" value="Unassembled WGS sequence"/>
</dbReference>
<accession>A0A380BI60</accession>
<dbReference type="EMBL" id="UGYW01000002">
    <property type="protein sequence ID" value="SUJ00984.1"/>
    <property type="molecule type" value="Genomic_DNA"/>
</dbReference>
<name>A0A380BI60_SPHSI</name>
<evidence type="ECO:0000313" key="2">
    <source>
        <dbReference type="Proteomes" id="UP000254893"/>
    </source>
</evidence>